<evidence type="ECO:0000313" key="9">
    <source>
        <dbReference type="Proteomes" id="UP000075243"/>
    </source>
</evidence>
<evidence type="ECO:0000256" key="7">
    <source>
        <dbReference type="SAM" id="Phobius"/>
    </source>
</evidence>
<evidence type="ECO:0008006" key="10">
    <source>
        <dbReference type="Google" id="ProtNLM"/>
    </source>
</evidence>
<keyword evidence="9" id="KW-1185">Reference proteome</keyword>
<keyword evidence="5 7" id="KW-1133">Transmembrane helix</keyword>
<evidence type="ECO:0000313" key="8">
    <source>
        <dbReference type="EMBL" id="KYP47440.1"/>
    </source>
</evidence>
<evidence type="ECO:0000256" key="2">
    <source>
        <dbReference type="ARBA" id="ARBA00005985"/>
    </source>
</evidence>
<dbReference type="Gramene" id="C.cajan_31026.t">
    <property type="protein sequence ID" value="C.cajan_31026.t"/>
    <property type="gene ID" value="C.cajan_31026"/>
</dbReference>
<dbReference type="STRING" id="3821.A0A151RY12"/>
<feature type="transmembrane region" description="Helical" evidence="7">
    <location>
        <begin position="94"/>
        <end position="113"/>
    </location>
</feature>
<comment type="subcellular location">
    <subcellularLocation>
        <location evidence="1">Plastid</location>
        <location evidence="1">Chloroplast membrane</location>
        <topology evidence="1">Multi-pass membrane protein</topology>
    </subcellularLocation>
</comment>
<keyword evidence="6 7" id="KW-0472">Membrane</keyword>
<protein>
    <recommendedName>
        <fullName evidence="10">Homogentisate phytyltransferase 1, chloroplastic</fullName>
    </recommendedName>
</protein>
<dbReference type="Pfam" id="PF01040">
    <property type="entry name" value="UbiA"/>
    <property type="match status" value="1"/>
</dbReference>
<dbReference type="EMBL" id="KQ483527">
    <property type="protein sequence ID" value="KYP47440.1"/>
    <property type="molecule type" value="Genomic_DNA"/>
</dbReference>
<dbReference type="PANTHER" id="PTHR43009">
    <property type="entry name" value="HOMOGENTISATE SOLANESYLTRANSFERASE, CHLOROPLASTIC"/>
    <property type="match status" value="1"/>
</dbReference>
<dbReference type="GO" id="GO:0031969">
    <property type="term" value="C:chloroplast membrane"/>
    <property type="evidence" value="ECO:0007669"/>
    <property type="project" value="UniProtKB-SubCell"/>
</dbReference>
<dbReference type="OMA" id="KFGIRNM"/>
<reference evidence="8" key="1">
    <citation type="journal article" date="2012" name="Nat. Biotechnol.">
        <title>Draft genome sequence of pigeonpea (Cajanus cajan), an orphan legume crop of resource-poor farmers.</title>
        <authorList>
            <person name="Varshney R.K."/>
            <person name="Chen W."/>
            <person name="Li Y."/>
            <person name="Bharti A.K."/>
            <person name="Saxena R.K."/>
            <person name="Schlueter J.A."/>
            <person name="Donoghue M.T."/>
            <person name="Azam S."/>
            <person name="Fan G."/>
            <person name="Whaley A.M."/>
            <person name="Farmer A.D."/>
            <person name="Sheridan J."/>
            <person name="Iwata A."/>
            <person name="Tuteja R."/>
            <person name="Penmetsa R.V."/>
            <person name="Wu W."/>
            <person name="Upadhyaya H.D."/>
            <person name="Yang S.P."/>
            <person name="Shah T."/>
            <person name="Saxena K.B."/>
            <person name="Michael T."/>
            <person name="McCombie W.R."/>
            <person name="Yang B."/>
            <person name="Zhang G."/>
            <person name="Yang H."/>
            <person name="Wang J."/>
            <person name="Spillane C."/>
            <person name="Cook D.R."/>
            <person name="May G.D."/>
            <person name="Xu X."/>
            <person name="Jackson S.A."/>
        </authorList>
    </citation>
    <scope>NUCLEOTIDE SEQUENCE [LARGE SCALE GENOMIC DNA]</scope>
</reference>
<feature type="transmembrane region" description="Helical" evidence="7">
    <location>
        <begin position="68"/>
        <end position="88"/>
    </location>
</feature>
<dbReference type="Gene3D" id="1.20.120.1780">
    <property type="entry name" value="UbiA prenyltransferase"/>
    <property type="match status" value="1"/>
</dbReference>
<sequence>MCQLGLFLHMKAYVFKRPIIYPRSLFFGIVSTIIFSIVVALFKDIPDVEGDEKFGIRNMTVLLGQKRVFWICVSILEMAYVAAILFVGATSSYLWSKLTTGLGHALLATILWYRARSVDVKNKVDTQSFYMFIWKVIINPLISY</sequence>
<evidence type="ECO:0000256" key="5">
    <source>
        <dbReference type="ARBA" id="ARBA00022989"/>
    </source>
</evidence>
<evidence type="ECO:0000256" key="6">
    <source>
        <dbReference type="ARBA" id="ARBA00023136"/>
    </source>
</evidence>
<dbReference type="AlphaFoldDB" id="A0A151RY12"/>
<evidence type="ECO:0000256" key="4">
    <source>
        <dbReference type="ARBA" id="ARBA00022692"/>
    </source>
</evidence>
<dbReference type="GO" id="GO:0016765">
    <property type="term" value="F:transferase activity, transferring alkyl or aryl (other than methyl) groups"/>
    <property type="evidence" value="ECO:0007669"/>
    <property type="project" value="InterPro"/>
</dbReference>
<dbReference type="InterPro" id="IPR000537">
    <property type="entry name" value="UbiA_prenyltransferase"/>
</dbReference>
<keyword evidence="3" id="KW-0808">Transferase</keyword>
<organism evidence="8 9">
    <name type="scientific">Cajanus cajan</name>
    <name type="common">Pigeon pea</name>
    <name type="synonym">Cajanus indicus</name>
    <dbReference type="NCBI Taxonomy" id="3821"/>
    <lineage>
        <taxon>Eukaryota</taxon>
        <taxon>Viridiplantae</taxon>
        <taxon>Streptophyta</taxon>
        <taxon>Embryophyta</taxon>
        <taxon>Tracheophyta</taxon>
        <taxon>Spermatophyta</taxon>
        <taxon>Magnoliopsida</taxon>
        <taxon>eudicotyledons</taxon>
        <taxon>Gunneridae</taxon>
        <taxon>Pentapetalae</taxon>
        <taxon>rosids</taxon>
        <taxon>fabids</taxon>
        <taxon>Fabales</taxon>
        <taxon>Fabaceae</taxon>
        <taxon>Papilionoideae</taxon>
        <taxon>50 kb inversion clade</taxon>
        <taxon>NPAAA clade</taxon>
        <taxon>indigoferoid/millettioid clade</taxon>
        <taxon>Phaseoleae</taxon>
        <taxon>Cajanus</taxon>
    </lineage>
</organism>
<dbReference type="Proteomes" id="UP000075243">
    <property type="component" value="Unassembled WGS sequence"/>
</dbReference>
<evidence type="ECO:0000256" key="1">
    <source>
        <dbReference type="ARBA" id="ARBA00004508"/>
    </source>
</evidence>
<accession>A0A151RY12</accession>
<keyword evidence="4 7" id="KW-0812">Transmembrane</keyword>
<comment type="similarity">
    <text evidence="2">Belongs to the UbiA prenyltransferase family.</text>
</comment>
<name>A0A151RY12_CAJCA</name>
<proteinExistence type="inferred from homology"/>
<dbReference type="PANTHER" id="PTHR43009:SF6">
    <property type="entry name" value="HOMOGENTISATE PHYTYLTRANSFERASE 1, CHLOROPLASTIC"/>
    <property type="match status" value="1"/>
</dbReference>
<gene>
    <name evidence="8" type="ORF">KK1_030899</name>
</gene>
<feature type="transmembrane region" description="Helical" evidence="7">
    <location>
        <begin position="20"/>
        <end position="42"/>
    </location>
</feature>
<evidence type="ECO:0000256" key="3">
    <source>
        <dbReference type="ARBA" id="ARBA00022679"/>
    </source>
</evidence>